<sequence>MRPRLQQIKKRELTGEMMRPRLQQIKKRELTGDCS</sequence>
<organism evidence="1">
    <name type="scientific">marine sediment metagenome</name>
    <dbReference type="NCBI Taxonomy" id="412755"/>
    <lineage>
        <taxon>unclassified sequences</taxon>
        <taxon>metagenomes</taxon>
        <taxon>ecological metagenomes</taxon>
    </lineage>
</organism>
<feature type="non-terminal residue" evidence="1">
    <location>
        <position position="35"/>
    </location>
</feature>
<dbReference type="AlphaFoldDB" id="A0A0F8XV66"/>
<reference evidence="1" key="1">
    <citation type="journal article" date="2015" name="Nature">
        <title>Complex archaea that bridge the gap between prokaryotes and eukaryotes.</title>
        <authorList>
            <person name="Spang A."/>
            <person name="Saw J.H."/>
            <person name="Jorgensen S.L."/>
            <person name="Zaremba-Niedzwiedzka K."/>
            <person name="Martijn J."/>
            <person name="Lind A.E."/>
            <person name="van Eijk R."/>
            <person name="Schleper C."/>
            <person name="Guy L."/>
            <person name="Ettema T.J."/>
        </authorList>
    </citation>
    <scope>NUCLEOTIDE SEQUENCE</scope>
</reference>
<gene>
    <name evidence="1" type="ORF">LCGC14_2898360</name>
</gene>
<accession>A0A0F8XV66</accession>
<dbReference type="EMBL" id="LAZR01056989">
    <property type="protein sequence ID" value="KKK72992.1"/>
    <property type="molecule type" value="Genomic_DNA"/>
</dbReference>
<protein>
    <submittedName>
        <fullName evidence="1">Uncharacterized protein</fullName>
    </submittedName>
</protein>
<evidence type="ECO:0000313" key="1">
    <source>
        <dbReference type="EMBL" id="KKK72992.1"/>
    </source>
</evidence>
<comment type="caution">
    <text evidence="1">The sequence shown here is derived from an EMBL/GenBank/DDBJ whole genome shotgun (WGS) entry which is preliminary data.</text>
</comment>
<name>A0A0F8XV66_9ZZZZ</name>
<proteinExistence type="predicted"/>